<accession>A0A0D7B778</accession>
<feature type="chain" id="PRO_5002317030" evidence="4">
    <location>
        <begin position="20"/>
        <end position="211"/>
    </location>
</feature>
<gene>
    <name evidence="6" type="ORF">CYLTODRAFT_423435</name>
</gene>
<evidence type="ECO:0000256" key="1">
    <source>
        <dbReference type="ARBA" id="ARBA00022669"/>
    </source>
</evidence>
<dbReference type="Proteomes" id="UP000054007">
    <property type="component" value="Unassembled WGS sequence"/>
</dbReference>
<evidence type="ECO:0000259" key="5">
    <source>
        <dbReference type="PROSITE" id="PS51782"/>
    </source>
</evidence>
<dbReference type="InterPro" id="IPR036779">
    <property type="entry name" value="LysM_dom_sf"/>
</dbReference>
<dbReference type="InterPro" id="IPR052210">
    <property type="entry name" value="LysM1-like"/>
</dbReference>
<evidence type="ECO:0000313" key="7">
    <source>
        <dbReference type="Proteomes" id="UP000054007"/>
    </source>
</evidence>
<dbReference type="PROSITE" id="PS51782">
    <property type="entry name" value="LYSM"/>
    <property type="match status" value="2"/>
</dbReference>
<protein>
    <submittedName>
        <fullName evidence="6">Carbohydrate-binding module family 50 protein</fullName>
    </submittedName>
</protein>
<dbReference type="GO" id="GO:0008061">
    <property type="term" value="F:chitin binding"/>
    <property type="evidence" value="ECO:0007669"/>
    <property type="project" value="UniProtKB-KW"/>
</dbReference>
<organism evidence="6 7">
    <name type="scientific">Cylindrobasidium torrendii FP15055 ss-10</name>
    <dbReference type="NCBI Taxonomy" id="1314674"/>
    <lineage>
        <taxon>Eukaryota</taxon>
        <taxon>Fungi</taxon>
        <taxon>Dikarya</taxon>
        <taxon>Basidiomycota</taxon>
        <taxon>Agaricomycotina</taxon>
        <taxon>Agaricomycetes</taxon>
        <taxon>Agaricomycetidae</taxon>
        <taxon>Agaricales</taxon>
        <taxon>Marasmiineae</taxon>
        <taxon>Physalacriaceae</taxon>
        <taxon>Cylindrobasidium</taxon>
    </lineage>
</organism>
<keyword evidence="1" id="KW-0147">Chitin-binding</keyword>
<dbReference type="Pfam" id="PF01476">
    <property type="entry name" value="LysM"/>
    <property type="match status" value="2"/>
</dbReference>
<feature type="domain" description="LysM" evidence="5">
    <location>
        <begin position="80"/>
        <end position="126"/>
    </location>
</feature>
<feature type="signal peptide" evidence="4">
    <location>
        <begin position="1"/>
        <end position="19"/>
    </location>
</feature>
<evidence type="ECO:0000256" key="4">
    <source>
        <dbReference type="SAM" id="SignalP"/>
    </source>
</evidence>
<dbReference type="CDD" id="cd00118">
    <property type="entry name" value="LysM"/>
    <property type="match status" value="2"/>
</dbReference>
<proteinExistence type="predicted"/>
<dbReference type="STRING" id="1314674.A0A0D7B778"/>
<sequence>MLSVAAIALLPFLANTALAGSCVRSYTVKEGDICDSISAAKNVSTYQLATINKGYIDNACSNLQPDDEICIGYEGEDCDQTYVVKADDTCEAVANAASIDLATLLNNNPNVLADCSNLYIGEVLAVCSEVIVPPANGSANTAVPTTATPAQTSTSASIATTSSVVVSPSASAFFVPPTQAAAVAATPSADSSEWDESGDPEDDSLPWCDEL</sequence>
<feature type="compositionally biased region" description="Acidic residues" evidence="3">
    <location>
        <begin position="192"/>
        <end position="211"/>
    </location>
</feature>
<dbReference type="SMART" id="SM00257">
    <property type="entry name" value="LysM"/>
    <property type="match status" value="2"/>
</dbReference>
<keyword evidence="7" id="KW-1185">Reference proteome</keyword>
<evidence type="ECO:0000313" key="6">
    <source>
        <dbReference type="EMBL" id="KIY66403.1"/>
    </source>
</evidence>
<feature type="region of interest" description="Disordered" evidence="3">
    <location>
        <begin position="184"/>
        <end position="211"/>
    </location>
</feature>
<dbReference type="PANTHER" id="PTHR34997">
    <property type="entry name" value="AM15"/>
    <property type="match status" value="1"/>
</dbReference>
<dbReference type="AlphaFoldDB" id="A0A0D7B778"/>
<dbReference type="PANTHER" id="PTHR34997:SF1">
    <property type="entry name" value="PEPTIDOGLYCAN-BINDING LYSIN DOMAIN"/>
    <property type="match status" value="1"/>
</dbReference>
<dbReference type="Gene3D" id="3.10.350.10">
    <property type="entry name" value="LysM domain"/>
    <property type="match status" value="2"/>
</dbReference>
<feature type="domain" description="LysM" evidence="5">
    <location>
        <begin position="24"/>
        <end position="71"/>
    </location>
</feature>
<reference evidence="6 7" key="1">
    <citation type="journal article" date="2015" name="Fungal Genet. Biol.">
        <title>Evolution of novel wood decay mechanisms in Agaricales revealed by the genome sequences of Fistulina hepatica and Cylindrobasidium torrendii.</title>
        <authorList>
            <person name="Floudas D."/>
            <person name="Held B.W."/>
            <person name="Riley R."/>
            <person name="Nagy L.G."/>
            <person name="Koehler G."/>
            <person name="Ransdell A.S."/>
            <person name="Younus H."/>
            <person name="Chow J."/>
            <person name="Chiniquy J."/>
            <person name="Lipzen A."/>
            <person name="Tritt A."/>
            <person name="Sun H."/>
            <person name="Haridas S."/>
            <person name="LaButti K."/>
            <person name="Ohm R.A."/>
            <person name="Kues U."/>
            <person name="Blanchette R.A."/>
            <person name="Grigoriev I.V."/>
            <person name="Minto R.E."/>
            <person name="Hibbett D.S."/>
        </authorList>
    </citation>
    <scope>NUCLEOTIDE SEQUENCE [LARGE SCALE GENOMIC DNA]</scope>
    <source>
        <strain evidence="6 7">FP15055 ss-10</strain>
    </source>
</reference>
<dbReference type="EMBL" id="KN880555">
    <property type="protein sequence ID" value="KIY66403.1"/>
    <property type="molecule type" value="Genomic_DNA"/>
</dbReference>
<name>A0A0D7B778_9AGAR</name>
<keyword evidence="2" id="KW-0843">Virulence</keyword>
<evidence type="ECO:0000256" key="3">
    <source>
        <dbReference type="SAM" id="MobiDB-lite"/>
    </source>
</evidence>
<evidence type="ECO:0000256" key="2">
    <source>
        <dbReference type="ARBA" id="ARBA00023026"/>
    </source>
</evidence>
<keyword evidence="4" id="KW-0732">Signal</keyword>
<dbReference type="SUPFAM" id="SSF54106">
    <property type="entry name" value="LysM domain"/>
    <property type="match status" value="2"/>
</dbReference>
<dbReference type="OrthoDB" id="5985073at2759"/>
<dbReference type="InterPro" id="IPR018392">
    <property type="entry name" value="LysM"/>
</dbReference>